<dbReference type="Proteomes" id="UP001159405">
    <property type="component" value="Unassembled WGS sequence"/>
</dbReference>
<dbReference type="PANTHER" id="PTHR42951:SF4">
    <property type="entry name" value="ACYL-COENZYME A THIOESTERASE MBLAC2"/>
    <property type="match status" value="1"/>
</dbReference>
<evidence type="ECO:0000313" key="2">
    <source>
        <dbReference type="EMBL" id="CAH3155598.1"/>
    </source>
</evidence>
<evidence type="ECO:0000259" key="1">
    <source>
        <dbReference type="SMART" id="SM00849"/>
    </source>
</evidence>
<comment type="caution">
    <text evidence="2">The sequence shown here is derived from an EMBL/GenBank/DDBJ whole genome shotgun (WGS) entry which is preliminary data.</text>
</comment>
<name>A0ABN8Q1Y6_9CNID</name>
<evidence type="ECO:0000313" key="3">
    <source>
        <dbReference type="Proteomes" id="UP001159405"/>
    </source>
</evidence>
<accession>A0ABN8Q1Y6</accession>
<protein>
    <recommendedName>
        <fullName evidence="1">Metallo-beta-lactamase domain-containing protein</fullName>
    </recommendedName>
</protein>
<reference evidence="2 3" key="1">
    <citation type="submission" date="2022-05" db="EMBL/GenBank/DDBJ databases">
        <authorList>
            <consortium name="Genoscope - CEA"/>
            <person name="William W."/>
        </authorList>
    </citation>
    <scope>NUCLEOTIDE SEQUENCE [LARGE SCALE GENOMIC DNA]</scope>
</reference>
<proteinExistence type="predicted"/>
<dbReference type="Gene3D" id="3.60.15.10">
    <property type="entry name" value="Ribonuclease Z/Hydroxyacylglutathione hydrolase-like"/>
    <property type="match status" value="3"/>
</dbReference>
<feature type="domain" description="Metallo-beta-lactamase" evidence="1">
    <location>
        <begin position="570"/>
        <end position="763"/>
    </location>
</feature>
<gene>
    <name evidence="2" type="ORF">PLOB_00001326</name>
</gene>
<dbReference type="InterPro" id="IPR001279">
    <property type="entry name" value="Metallo-B-lactamas"/>
</dbReference>
<dbReference type="Pfam" id="PF00753">
    <property type="entry name" value="Lactamase_B"/>
    <property type="match status" value="3"/>
</dbReference>
<dbReference type="InterPro" id="IPR036866">
    <property type="entry name" value="RibonucZ/Hydroxyglut_hydro"/>
</dbReference>
<dbReference type="PANTHER" id="PTHR42951">
    <property type="entry name" value="METALLO-BETA-LACTAMASE DOMAIN-CONTAINING"/>
    <property type="match status" value="1"/>
</dbReference>
<dbReference type="SMART" id="SM00849">
    <property type="entry name" value="Lactamase_B"/>
    <property type="match status" value="3"/>
</dbReference>
<feature type="domain" description="Metallo-beta-lactamase" evidence="1">
    <location>
        <begin position="28"/>
        <end position="209"/>
    </location>
</feature>
<sequence>MDEQPFSVKKVHDGVSMLREVFFEALNQANIWLVQGSSTDLVIDTGIGLWDLPGFLRQQGLVGEKPVQAVATHMHYDHSGGLHQFEKFSIHCLEADAIRNGMLILLYPRAKDGNFPTTELKPPSRRQSWRKDTFSILAIEACAFYFPGHTAGSIGLIDEKARILFSGDTVYKSNPLIDFLPTSDVNSFVQSCRRLQNLSNQVDVVFPGHGDSFDSRRLHELASDYISKAGPCHKFFTTFMKGVTYVILKAKTSGDIPANCCFHSCCCCCCFKMAEQPFSVEKVHDGVFMLREVFYESLNQANIWLVQGSSSDLVIDTGIGLWDLPGFLRRQGLIGEKPVQAVATHMHYDHSGGLHQFEKFSIHSLEADAIRNGNQYDIARVFLKGDVIAVPPSEGWKISDYRVKAAEPSTVLEEGHVFDLGDRSLRVLHFPGHTPGSIGLIDERARILFSGDTVYYPGPLIDWLPQSDVNAYIQTFKRLQDVSNHVDIVFTGHGDPFDSKRLHQLASDYVSRAGACHKIFTTFMKGVSYMILKAKNSEQLQLDEQPFSVEKVHDGVFMLREVFYESLYNQPNIWLVQGSFSDLVIDTGLGLWDLPGFLRQQGLIGEKPVQAVATHMHYDHSGGLHQFEKFAIHSLEADAIRNGNQYDIARVFLRSDSLAVPPSEGWKFSDYRVKAAEPSTVLEEGHVFDLGDRSLRVLHFPGHTPGSIGLIDEKARILFSGDTVYNRGPLIDFLPQSDVNAYVRTFRRVQDLSNHVDVVFPGHGDPFDSKRLHELASDYISKAGPCHKIFTTLMKGLMYMILKAKTSRNIPANCCFHACCCCCCFM</sequence>
<dbReference type="InterPro" id="IPR050855">
    <property type="entry name" value="NDM-1-like"/>
</dbReference>
<feature type="domain" description="Metallo-beta-lactamase" evidence="1">
    <location>
        <begin position="300"/>
        <end position="493"/>
    </location>
</feature>
<dbReference type="EMBL" id="CALNXK010000102">
    <property type="protein sequence ID" value="CAH3155598.1"/>
    <property type="molecule type" value="Genomic_DNA"/>
</dbReference>
<dbReference type="SUPFAM" id="SSF56281">
    <property type="entry name" value="Metallo-hydrolase/oxidoreductase"/>
    <property type="match status" value="3"/>
</dbReference>
<organism evidence="2 3">
    <name type="scientific">Porites lobata</name>
    <dbReference type="NCBI Taxonomy" id="104759"/>
    <lineage>
        <taxon>Eukaryota</taxon>
        <taxon>Metazoa</taxon>
        <taxon>Cnidaria</taxon>
        <taxon>Anthozoa</taxon>
        <taxon>Hexacorallia</taxon>
        <taxon>Scleractinia</taxon>
        <taxon>Fungiina</taxon>
        <taxon>Poritidae</taxon>
        <taxon>Porites</taxon>
    </lineage>
</organism>
<keyword evidence="3" id="KW-1185">Reference proteome</keyword>